<dbReference type="SMART" id="SM00388">
    <property type="entry name" value="HisKA"/>
    <property type="match status" value="1"/>
</dbReference>
<feature type="domain" description="Response regulatory" evidence="7">
    <location>
        <begin position="402"/>
        <end position="520"/>
    </location>
</feature>
<dbReference type="PROSITE" id="PS50113">
    <property type="entry name" value="PAC"/>
    <property type="match status" value="1"/>
</dbReference>
<dbReference type="Gene3D" id="1.10.287.130">
    <property type="match status" value="1"/>
</dbReference>
<dbReference type="InterPro" id="IPR003661">
    <property type="entry name" value="HisK_dim/P_dom"/>
</dbReference>
<feature type="domain" description="Histidine kinase" evidence="6">
    <location>
        <begin position="156"/>
        <end position="377"/>
    </location>
</feature>
<dbReference type="InterPro" id="IPR000014">
    <property type="entry name" value="PAS"/>
</dbReference>
<name>A0A512B4W5_9BACT</name>
<dbReference type="EMBL" id="BJYS01000045">
    <property type="protein sequence ID" value="GEO06827.1"/>
    <property type="molecule type" value="Genomic_DNA"/>
</dbReference>
<evidence type="ECO:0000259" key="6">
    <source>
        <dbReference type="PROSITE" id="PS50109"/>
    </source>
</evidence>
<dbReference type="CDD" id="cd00130">
    <property type="entry name" value="PAS"/>
    <property type="match status" value="1"/>
</dbReference>
<evidence type="ECO:0000259" key="8">
    <source>
        <dbReference type="PROSITE" id="PS50112"/>
    </source>
</evidence>
<dbReference type="PROSITE" id="PS50109">
    <property type="entry name" value="HIS_KIN"/>
    <property type="match status" value="1"/>
</dbReference>
<dbReference type="InterPro" id="IPR004358">
    <property type="entry name" value="Sig_transdc_His_kin-like_C"/>
</dbReference>
<dbReference type="SUPFAM" id="SSF55785">
    <property type="entry name" value="PYP-like sensor domain (PAS domain)"/>
    <property type="match status" value="1"/>
</dbReference>
<comment type="catalytic activity">
    <reaction evidence="1">
        <text>ATP + protein L-histidine = ADP + protein N-phospho-L-histidine.</text>
        <dbReference type="EC" id="2.7.13.3"/>
    </reaction>
</comment>
<keyword evidence="11" id="KW-1185">Reference proteome</keyword>
<evidence type="ECO:0000256" key="4">
    <source>
        <dbReference type="ARBA" id="ARBA00023012"/>
    </source>
</evidence>
<dbReference type="OrthoDB" id="9797097at2"/>
<dbReference type="Gene3D" id="3.30.565.10">
    <property type="entry name" value="Histidine kinase-like ATPase, C-terminal domain"/>
    <property type="match status" value="1"/>
</dbReference>
<dbReference type="InterPro" id="IPR011006">
    <property type="entry name" value="CheY-like_superfamily"/>
</dbReference>
<evidence type="ECO:0000256" key="3">
    <source>
        <dbReference type="ARBA" id="ARBA00022553"/>
    </source>
</evidence>
<evidence type="ECO:0000256" key="2">
    <source>
        <dbReference type="ARBA" id="ARBA00012438"/>
    </source>
</evidence>
<dbReference type="EC" id="2.7.13.3" evidence="2"/>
<dbReference type="PROSITE" id="PS50112">
    <property type="entry name" value="PAS"/>
    <property type="match status" value="1"/>
</dbReference>
<evidence type="ECO:0000313" key="11">
    <source>
        <dbReference type="Proteomes" id="UP000321532"/>
    </source>
</evidence>
<evidence type="ECO:0000256" key="5">
    <source>
        <dbReference type="PROSITE-ProRule" id="PRU00169"/>
    </source>
</evidence>
<reference evidence="10 11" key="1">
    <citation type="submission" date="2019-07" db="EMBL/GenBank/DDBJ databases">
        <title>Whole genome shotgun sequence of Adhaeribacter aerolatus NBRC 106133.</title>
        <authorList>
            <person name="Hosoyama A."/>
            <person name="Uohara A."/>
            <person name="Ohji S."/>
            <person name="Ichikawa N."/>
        </authorList>
    </citation>
    <scope>NUCLEOTIDE SEQUENCE [LARGE SCALE GENOMIC DNA]</scope>
    <source>
        <strain evidence="10 11">NBRC 106133</strain>
    </source>
</reference>
<protein>
    <recommendedName>
        <fullName evidence="2">histidine kinase</fullName>
        <ecNumber evidence="2">2.7.13.3</ecNumber>
    </recommendedName>
</protein>
<dbReference type="InterPro" id="IPR035965">
    <property type="entry name" value="PAS-like_dom_sf"/>
</dbReference>
<comment type="caution">
    <text evidence="10">The sequence shown here is derived from an EMBL/GenBank/DDBJ whole genome shotgun (WGS) entry which is preliminary data.</text>
</comment>
<dbReference type="PRINTS" id="PR00344">
    <property type="entry name" value="BCTRLSENSOR"/>
</dbReference>
<dbReference type="CDD" id="cd17546">
    <property type="entry name" value="REC_hyHK_CKI1_RcsC-like"/>
    <property type="match status" value="1"/>
</dbReference>
<dbReference type="SMART" id="SM00448">
    <property type="entry name" value="REC"/>
    <property type="match status" value="1"/>
</dbReference>
<dbReference type="InterPro" id="IPR036097">
    <property type="entry name" value="HisK_dim/P_sf"/>
</dbReference>
<dbReference type="Proteomes" id="UP000321532">
    <property type="component" value="Unassembled WGS sequence"/>
</dbReference>
<gene>
    <name evidence="10" type="ORF">AAE02nite_44910</name>
</gene>
<dbReference type="Pfam" id="PF02518">
    <property type="entry name" value="HATPase_c"/>
    <property type="match status" value="1"/>
</dbReference>
<dbReference type="InterPro" id="IPR001789">
    <property type="entry name" value="Sig_transdc_resp-reg_receiver"/>
</dbReference>
<dbReference type="GO" id="GO:0000155">
    <property type="term" value="F:phosphorelay sensor kinase activity"/>
    <property type="evidence" value="ECO:0007669"/>
    <property type="project" value="InterPro"/>
</dbReference>
<dbReference type="Pfam" id="PF13426">
    <property type="entry name" value="PAS_9"/>
    <property type="match status" value="1"/>
</dbReference>
<sequence length="523" mass="58804">MMSRVDYKEYILESAEDLYENAPCGYVSFLPDGTIVKINKTLLNWLGYSRKEVISKKKFIDFLAIGGKIFYETHFTPLLKLQGFANEINFDLLPKENAPVPVLANTVQLRNENGEPQMNRVTLFNITDRKKYEQELLLAKKKAEEATKVKADFISTLSHEIRTPMNAIVGITDILLNTGPTPAQLEYLNILKFSSESLLNLINDILDLSKMEAGQATLNPHIFNLRELVNSILYSFTVKAEEKNILLEVFIDEQIPAYINADEVKIGQVLTNLLGNAIKFTDQGAVKVSLDLLGYEKDAVNIHFRIKDTGIGIPEDKLTLIFEEFAQATADTEQQFGGTGLGLTITKRILNLFNSKIDVQSEPGRGTTFSFDLKLKIGKATTSRSGINQNSAMAAGLLKGIKLLLVEDNSINIQVTEKYLKDWGVTYEVARNGLQAISKINQTDFDLILMDLQMPVMDGYEATRWIRNLPEPKYRQLPIIALSASAKSDIDQKIKECGLTDFVNKPFKPEELHHKIALYGRKK</sequence>
<dbReference type="Gene3D" id="3.40.50.2300">
    <property type="match status" value="1"/>
</dbReference>
<feature type="domain" description="PAC" evidence="9">
    <location>
        <begin position="86"/>
        <end position="138"/>
    </location>
</feature>
<dbReference type="SUPFAM" id="SSF55874">
    <property type="entry name" value="ATPase domain of HSP90 chaperone/DNA topoisomerase II/histidine kinase"/>
    <property type="match status" value="1"/>
</dbReference>
<dbReference type="CDD" id="cd16922">
    <property type="entry name" value="HATPase_EvgS-ArcB-TorS-like"/>
    <property type="match status" value="1"/>
</dbReference>
<dbReference type="CDD" id="cd00082">
    <property type="entry name" value="HisKA"/>
    <property type="match status" value="1"/>
</dbReference>
<dbReference type="NCBIfam" id="TIGR00229">
    <property type="entry name" value="sensory_box"/>
    <property type="match status" value="1"/>
</dbReference>
<dbReference type="Gene3D" id="3.30.450.20">
    <property type="entry name" value="PAS domain"/>
    <property type="match status" value="1"/>
</dbReference>
<accession>A0A512B4W5</accession>
<proteinExistence type="predicted"/>
<dbReference type="SMART" id="SM00387">
    <property type="entry name" value="HATPase_c"/>
    <property type="match status" value="1"/>
</dbReference>
<dbReference type="InterPro" id="IPR036890">
    <property type="entry name" value="HATPase_C_sf"/>
</dbReference>
<dbReference type="AlphaFoldDB" id="A0A512B4W5"/>
<keyword evidence="3 5" id="KW-0597">Phosphoprotein</keyword>
<dbReference type="SMART" id="SM00091">
    <property type="entry name" value="PAS"/>
    <property type="match status" value="1"/>
</dbReference>
<dbReference type="PANTHER" id="PTHR45339">
    <property type="entry name" value="HYBRID SIGNAL TRANSDUCTION HISTIDINE KINASE J"/>
    <property type="match status" value="1"/>
</dbReference>
<dbReference type="SUPFAM" id="SSF47384">
    <property type="entry name" value="Homodimeric domain of signal transducing histidine kinase"/>
    <property type="match status" value="1"/>
</dbReference>
<feature type="domain" description="PAS" evidence="8">
    <location>
        <begin position="11"/>
        <end position="63"/>
    </location>
</feature>
<dbReference type="Pfam" id="PF00072">
    <property type="entry name" value="Response_reg"/>
    <property type="match status" value="1"/>
</dbReference>
<evidence type="ECO:0000259" key="7">
    <source>
        <dbReference type="PROSITE" id="PS50110"/>
    </source>
</evidence>
<dbReference type="PROSITE" id="PS50110">
    <property type="entry name" value="RESPONSE_REGULATORY"/>
    <property type="match status" value="1"/>
</dbReference>
<dbReference type="InterPro" id="IPR000700">
    <property type="entry name" value="PAS-assoc_C"/>
</dbReference>
<organism evidence="10 11">
    <name type="scientific">Adhaeribacter aerolatus</name>
    <dbReference type="NCBI Taxonomy" id="670289"/>
    <lineage>
        <taxon>Bacteria</taxon>
        <taxon>Pseudomonadati</taxon>
        <taxon>Bacteroidota</taxon>
        <taxon>Cytophagia</taxon>
        <taxon>Cytophagales</taxon>
        <taxon>Hymenobacteraceae</taxon>
        <taxon>Adhaeribacter</taxon>
    </lineage>
</organism>
<dbReference type="PANTHER" id="PTHR45339:SF1">
    <property type="entry name" value="HYBRID SIGNAL TRANSDUCTION HISTIDINE KINASE J"/>
    <property type="match status" value="1"/>
</dbReference>
<dbReference type="Pfam" id="PF00512">
    <property type="entry name" value="HisKA"/>
    <property type="match status" value="1"/>
</dbReference>
<keyword evidence="4" id="KW-0902">Two-component regulatory system</keyword>
<dbReference type="InterPro" id="IPR003594">
    <property type="entry name" value="HATPase_dom"/>
</dbReference>
<dbReference type="SUPFAM" id="SSF52172">
    <property type="entry name" value="CheY-like"/>
    <property type="match status" value="1"/>
</dbReference>
<evidence type="ECO:0000256" key="1">
    <source>
        <dbReference type="ARBA" id="ARBA00000085"/>
    </source>
</evidence>
<dbReference type="FunFam" id="3.30.565.10:FF:000010">
    <property type="entry name" value="Sensor histidine kinase RcsC"/>
    <property type="match status" value="1"/>
</dbReference>
<evidence type="ECO:0000313" key="10">
    <source>
        <dbReference type="EMBL" id="GEO06827.1"/>
    </source>
</evidence>
<dbReference type="InterPro" id="IPR005467">
    <property type="entry name" value="His_kinase_dom"/>
</dbReference>
<feature type="modified residue" description="4-aspartylphosphate" evidence="5">
    <location>
        <position position="451"/>
    </location>
</feature>
<evidence type="ECO:0000259" key="9">
    <source>
        <dbReference type="PROSITE" id="PS50113"/>
    </source>
</evidence>
<dbReference type="RefSeq" id="WP_146903696.1">
    <property type="nucleotide sequence ID" value="NZ_BJYS01000045.1"/>
</dbReference>